<reference evidence="1" key="1">
    <citation type="journal article" date="2019" name="Sci. Rep.">
        <title>Draft genome of Tanacetum cinerariifolium, the natural source of mosquito coil.</title>
        <authorList>
            <person name="Yamashiro T."/>
            <person name="Shiraishi A."/>
            <person name="Satake H."/>
            <person name="Nakayama K."/>
        </authorList>
    </citation>
    <scope>NUCLEOTIDE SEQUENCE</scope>
</reference>
<dbReference type="AlphaFoldDB" id="A0A6L2NZ37"/>
<dbReference type="EMBL" id="BKCJ010010434">
    <property type="protein sequence ID" value="GEU91571.1"/>
    <property type="molecule type" value="Genomic_DNA"/>
</dbReference>
<gene>
    <name evidence="1" type="ORF">Tci_063549</name>
</gene>
<evidence type="ECO:0000313" key="1">
    <source>
        <dbReference type="EMBL" id="GEU91571.1"/>
    </source>
</evidence>
<comment type="caution">
    <text evidence="1">The sequence shown here is derived from an EMBL/GenBank/DDBJ whole genome shotgun (WGS) entry which is preliminary data.</text>
</comment>
<organism evidence="1">
    <name type="scientific">Tanacetum cinerariifolium</name>
    <name type="common">Dalmatian daisy</name>
    <name type="synonym">Chrysanthemum cinerariifolium</name>
    <dbReference type="NCBI Taxonomy" id="118510"/>
    <lineage>
        <taxon>Eukaryota</taxon>
        <taxon>Viridiplantae</taxon>
        <taxon>Streptophyta</taxon>
        <taxon>Embryophyta</taxon>
        <taxon>Tracheophyta</taxon>
        <taxon>Spermatophyta</taxon>
        <taxon>Magnoliopsida</taxon>
        <taxon>eudicotyledons</taxon>
        <taxon>Gunneridae</taxon>
        <taxon>Pentapetalae</taxon>
        <taxon>asterids</taxon>
        <taxon>campanulids</taxon>
        <taxon>Asterales</taxon>
        <taxon>Asteraceae</taxon>
        <taxon>Asteroideae</taxon>
        <taxon>Anthemideae</taxon>
        <taxon>Anthemidinae</taxon>
        <taxon>Tanacetum</taxon>
    </lineage>
</organism>
<name>A0A6L2NZ37_TANCI</name>
<accession>A0A6L2NZ37</accession>
<feature type="non-terminal residue" evidence="1">
    <location>
        <position position="1"/>
    </location>
</feature>
<sequence>FRMIPRLVIILEGEMCTSGNIVTNSRETPSWKEIVSLTVLVKLASFT</sequence>
<protein>
    <submittedName>
        <fullName evidence="1">Uncharacterized protein</fullName>
    </submittedName>
</protein>
<proteinExistence type="predicted"/>